<dbReference type="InterPro" id="IPR010413">
    <property type="entry name" value="HutX-like"/>
</dbReference>
<dbReference type="InterPro" id="IPR053733">
    <property type="entry name" value="Heme_Transport_Util_sf"/>
</dbReference>
<dbReference type="NCBIfam" id="TIGR04108">
    <property type="entry name" value="HutX"/>
    <property type="match status" value="1"/>
</dbReference>
<dbReference type="AlphaFoldDB" id="A0A388SDA7"/>
<name>A0A388SDA7_9BURK</name>
<protein>
    <submittedName>
        <fullName evidence="1">Coproporphyrinogen dehydrogenase</fullName>
    </submittedName>
</protein>
<keyword evidence="2" id="KW-1185">Reference proteome</keyword>
<dbReference type="RefSeq" id="WP_116270511.1">
    <property type="nucleotide sequence ID" value="NZ_BGZJ01000001.1"/>
</dbReference>
<dbReference type="OrthoDB" id="8781266at2"/>
<reference evidence="1 2" key="1">
    <citation type="journal article" date="2018" name="Int. J. Syst. Evol. Microbiol.">
        <title>Mesosutterella multiformis gen. nov., sp. nov., a member of the family Sutterellaceae and Sutterella megalosphaeroides sp. nov., isolated from human faeces.</title>
        <authorList>
            <person name="Sakamoto M."/>
            <person name="Ikeyama N."/>
            <person name="Kunihiro T."/>
            <person name="Iino T."/>
            <person name="Yuki M."/>
            <person name="Ohkuma M."/>
        </authorList>
    </citation>
    <scope>NUCLEOTIDE SEQUENCE [LARGE SCALE GENOMIC DNA]</scope>
    <source>
        <strain evidence="1 2">4NBBH2</strain>
    </source>
</reference>
<dbReference type="CDD" id="cd16829">
    <property type="entry name" value="ChuX_HutX-like"/>
    <property type="match status" value="1"/>
</dbReference>
<dbReference type="EMBL" id="BGZJ01000001">
    <property type="protein sequence ID" value="GBO94278.1"/>
    <property type="molecule type" value="Genomic_DNA"/>
</dbReference>
<dbReference type="Proteomes" id="UP000266091">
    <property type="component" value="Unassembled WGS sequence"/>
</dbReference>
<accession>A0A388SDA7</accession>
<comment type="caution">
    <text evidence="1">The sequence shown here is derived from an EMBL/GenBank/DDBJ whole genome shotgun (WGS) entry which is preliminary data.</text>
</comment>
<evidence type="ECO:0000313" key="1">
    <source>
        <dbReference type="EMBL" id="GBO94278.1"/>
    </source>
</evidence>
<sequence>MTEKTMEEKVAAVLSSKAPATLKTLAAATGLTELEASKLLPADSRAYADGSKFDAVWSSACAWPSATFFLEHLGNVIEVSCKLAEGKHGMGYYNIFHGSPLGGHLKADAVKTIGFITLPFMGRESHFLAFFNEEGESMFQVYVGRENHQLIPEARDAFLALKAELGAA</sequence>
<dbReference type="SUPFAM" id="SSF144064">
    <property type="entry name" value="Heme iron utilization protein-like"/>
    <property type="match status" value="1"/>
</dbReference>
<dbReference type="PIRSF" id="PIRSF030840">
    <property type="entry name" value="DUF1008"/>
    <property type="match status" value="1"/>
</dbReference>
<dbReference type="Gene3D" id="3.40.1570.10">
    <property type="entry name" value="HemS/ChuS/ChuX like domains"/>
    <property type="match status" value="1"/>
</dbReference>
<proteinExistence type="predicted"/>
<dbReference type="Pfam" id="PF06228">
    <property type="entry name" value="ChuX_HutX"/>
    <property type="match status" value="1"/>
</dbReference>
<accession>A0A401LM46</accession>
<organism evidence="1 2">
    <name type="scientific">Mesosutterella multiformis</name>
    <dbReference type="NCBI Taxonomy" id="2259133"/>
    <lineage>
        <taxon>Bacteria</taxon>
        <taxon>Pseudomonadati</taxon>
        <taxon>Pseudomonadota</taxon>
        <taxon>Betaproteobacteria</taxon>
        <taxon>Burkholderiales</taxon>
        <taxon>Sutterellaceae</taxon>
        <taxon>Mesosutterella</taxon>
    </lineage>
</organism>
<evidence type="ECO:0000313" key="2">
    <source>
        <dbReference type="Proteomes" id="UP000266091"/>
    </source>
</evidence>
<gene>
    <name evidence="1" type="ORF">MESMUL_16320</name>
</gene>